<evidence type="ECO:0000259" key="1">
    <source>
        <dbReference type="Pfam" id="PF00535"/>
    </source>
</evidence>
<comment type="caution">
    <text evidence="2">The sequence shown here is derived from an EMBL/GenBank/DDBJ whole genome shotgun (WGS) entry which is preliminary data.</text>
</comment>
<keyword evidence="3" id="KW-1185">Reference proteome</keyword>
<dbReference type="InterPro" id="IPR029044">
    <property type="entry name" value="Nucleotide-diphossugar_trans"/>
</dbReference>
<organism evidence="2 3">
    <name type="scientific">Candidatus Pseudoramibacter fermentans</name>
    <dbReference type="NCBI Taxonomy" id="2594427"/>
    <lineage>
        <taxon>Bacteria</taxon>
        <taxon>Bacillati</taxon>
        <taxon>Bacillota</taxon>
        <taxon>Clostridia</taxon>
        <taxon>Eubacteriales</taxon>
        <taxon>Eubacteriaceae</taxon>
        <taxon>Pseudoramibacter</taxon>
    </lineage>
</organism>
<dbReference type="Pfam" id="PF00535">
    <property type="entry name" value="Glycos_transf_2"/>
    <property type="match status" value="1"/>
</dbReference>
<dbReference type="Gene3D" id="3.90.550.10">
    <property type="entry name" value="Spore Coat Polysaccharide Biosynthesis Protein SpsA, Chain A"/>
    <property type="match status" value="1"/>
</dbReference>
<evidence type="ECO:0000313" key="3">
    <source>
        <dbReference type="Proteomes" id="UP000473648"/>
    </source>
</evidence>
<protein>
    <submittedName>
        <fullName evidence="2">Glycosyltransferase family 2 protein</fullName>
    </submittedName>
</protein>
<reference evidence="2" key="1">
    <citation type="journal article" date="2020" name="Appl. Environ. Microbiol.">
        <title>Medium-Chain Fatty Acid Synthesis by 'Candidatus Weimeria bifida' gen. nov., sp. nov., and 'Candidatus Pseudoramibacter fermentans' sp. nov.</title>
        <authorList>
            <person name="Scarborough M.J."/>
            <person name="Myers K.S."/>
            <person name="Donohue T.J."/>
            <person name="Noguera D.R."/>
        </authorList>
    </citation>
    <scope>NUCLEOTIDE SEQUENCE</scope>
    <source>
        <strain evidence="2">EUB1.1</strain>
    </source>
</reference>
<dbReference type="Proteomes" id="UP000473648">
    <property type="component" value="Unassembled WGS sequence"/>
</dbReference>
<feature type="domain" description="Glycosyltransferase 2-like" evidence="1">
    <location>
        <begin position="17"/>
        <end position="121"/>
    </location>
</feature>
<dbReference type="CDD" id="cd04196">
    <property type="entry name" value="GT_2_like_d"/>
    <property type="match status" value="1"/>
</dbReference>
<accession>A0A6L5GTZ3</accession>
<gene>
    <name evidence="2" type="ORF">FRC53_10125</name>
</gene>
<proteinExistence type="predicted"/>
<evidence type="ECO:0000313" key="2">
    <source>
        <dbReference type="EMBL" id="MQM73741.1"/>
    </source>
</evidence>
<dbReference type="PANTHER" id="PTHR22916">
    <property type="entry name" value="GLYCOSYLTRANSFERASE"/>
    <property type="match status" value="1"/>
</dbReference>
<sequence length="318" mass="37353">MEIMEILIMRCKAKVAILMATYNGEKYLKEQIESILKQDFKSWELFIHDDCSEDKTLGIIKKYCQKYPEKIHNIEGNSTGCAKNNFFFLMNSIDADYIMFSDQDDYWHSDKIVKTFNEMKRLQEKRGPNIPLLVYTDLNVVDSERHEISASMSHYQGFNIHKRKITDFLAENTVTGCTIMINEPLLNKCKNLKDTSNVIMHDWWLALVAAKYGDISFLNESLIDYRQHGNNSVGTTKYNYEYIFRRLKKGRSIRKRINSTRKQAMCMVRSFDIEDTNDVVYRYATIGSQTKIRRLFFYINNGIRKSGIRRTIGLYVFG</sequence>
<dbReference type="InterPro" id="IPR001173">
    <property type="entry name" value="Glyco_trans_2-like"/>
</dbReference>
<dbReference type="EMBL" id="VOGB01000010">
    <property type="protein sequence ID" value="MQM73741.1"/>
    <property type="molecule type" value="Genomic_DNA"/>
</dbReference>
<dbReference type="GO" id="GO:0016758">
    <property type="term" value="F:hexosyltransferase activity"/>
    <property type="evidence" value="ECO:0007669"/>
    <property type="project" value="UniProtKB-ARBA"/>
</dbReference>
<dbReference type="PANTHER" id="PTHR22916:SF3">
    <property type="entry name" value="UDP-GLCNAC:BETAGAL BETA-1,3-N-ACETYLGLUCOSAMINYLTRANSFERASE-LIKE PROTEIN 1"/>
    <property type="match status" value="1"/>
</dbReference>
<dbReference type="SUPFAM" id="SSF53448">
    <property type="entry name" value="Nucleotide-diphospho-sugar transferases"/>
    <property type="match status" value="1"/>
</dbReference>
<name>A0A6L5GTZ3_9FIRM</name>
<dbReference type="AlphaFoldDB" id="A0A6L5GTZ3"/>